<reference evidence="1 2" key="1">
    <citation type="journal article" date="2024" name="G3 (Bethesda)">
        <title>Genome assembly of Hibiscus sabdariffa L. provides insights into metabolisms of medicinal natural products.</title>
        <authorList>
            <person name="Kim T."/>
        </authorList>
    </citation>
    <scope>NUCLEOTIDE SEQUENCE [LARGE SCALE GENOMIC DNA]</scope>
    <source>
        <strain evidence="1">TK-2024</strain>
        <tissue evidence="1">Old leaves</tissue>
    </source>
</reference>
<sequence length="264" mass="29979">MVADTITDAGQWNWNHLQEFLPAEILDSIATVLMPMPHYGTDVLGWQWSDKREFSVGLAYTVLMGISERVWNSDGVIFDHFRSLNEFEFSCGLQKGSEDIDYVLRFCVRACEFWASVIKTKVLAQFYALPFEEWLNDHVDRDSVLMRGQQLITECEAAFAPPRLLPNPVAQGDAYWEGPEQGWVKGNVDAAVNPVRVYHVSRDRNRVTNKLAALGRSQSMEGAVYAIPPSIVVVIVANVKHRWEDQLRVANSTTQCYRRVDPKG</sequence>
<dbReference type="Proteomes" id="UP001472677">
    <property type="component" value="Unassembled WGS sequence"/>
</dbReference>
<evidence type="ECO:0000313" key="1">
    <source>
        <dbReference type="EMBL" id="KAK8561511.1"/>
    </source>
</evidence>
<evidence type="ECO:0000313" key="2">
    <source>
        <dbReference type="Proteomes" id="UP001472677"/>
    </source>
</evidence>
<accession>A0ABR2ELE9</accession>
<name>A0ABR2ELE9_9ROSI</name>
<proteinExistence type="predicted"/>
<comment type="caution">
    <text evidence="1">The sequence shown here is derived from an EMBL/GenBank/DDBJ whole genome shotgun (WGS) entry which is preliminary data.</text>
</comment>
<gene>
    <name evidence="1" type="ORF">V6N12_048579</name>
</gene>
<keyword evidence="2" id="KW-1185">Reference proteome</keyword>
<dbReference type="EMBL" id="JBBPBM010000013">
    <property type="protein sequence ID" value="KAK8561511.1"/>
    <property type="molecule type" value="Genomic_DNA"/>
</dbReference>
<evidence type="ECO:0008006" key="3">
    <source>
        <dbReference type="Google" id="ProtNLM"/>
    </source>
</evidence>
<organism evidence="1 2">
    <name type="scientific">Hibiscus sabdariffa</name>
    <name type="common">roselle</name>
    <dbReference type="NCBI Taxonomy" id="183260"/>
    <lineage>
        <taxon>Eukaryota</taxon>
        <taxon>Viridiplantae</taxon>
        <taxon>Streptophyta</taxon>
        <taxon>Embryophyta</taxon>
        <taxon>Tracheophyta</taxon>
        <taxon>Spermatophyta</taxon>
        <taxon>Magnoliopsida</taxon>
        <taxon>eudicotyledons</taxon>
        <taxon>Gunneridae</taxon>
        <taxon>Pentapetalae</taxon>
        <taxon>rosids</taxon>
        <taxon>malvids</taxon>
        <taxon>Malvales</taxon>
        <taxon>Malvaceae</taxon>
        <taxon>Malvoideae</taxon>
        <taxon>Hibiscus</taxon>
    </lineage>
</organism>
<protein>
    <recommendedName>
        <fullName evidence="3">Reverse transcriptase</fullName>
    </recommendedName>
</protein>